<evidence type="ECO:0000256" key="5">
    <source>
        <dbReference type="SAM" id="MobiDB-lite"/>
    </source>
</evidence>
<dbReference type="GO" id="GO:0035091">
    <property type="term" value="F:phosphatidylinositol binding"/>
    <property type="evidence" value="ECO:0007669"/>
    <property type="project" value="TreeGrafter"/>
</dbReference>
<dbReference type="Gene3D" id="2.30.42.10">
    <property type="match status" value="2"/>
</dbReference>
<feature type="region of interest" description="Disordered" evidence="5">
    <location>
        <begin position="394"/>
        <end position="417"/>
    </location>
</feature>
<dbReference type="PANTHER" id="PTHR16484">
    <property type="entry name" value="PARTITIONING DEFECTIVE 3 RELATED"/>
    <property type="match status" value="1"/>
</dbReference>
<evidence type="ECO:0000313" key="9">
    <source>
        <dbReference type="Proteomes" id="UP001165289"/>
    </source>
</evidence>
<feature type="region of interest" description="Disordered" evidence="5">
    <location>
        <begin position="331"/>
        <end position="359"/>
    </location>
</feature>
<gene>
    <name evidence="8" type="ORF">LOD99_4659</name>
</gene>
<dbReference type="GO" id="GO:0051301">
    <property type="term" value="P:cell division"/>
    <property type="evidence" value="ECO:0007669"/>
    <property type="project" value="UniProtKB-KW"/>
</dbReference>
<sequence length="1501" mass="166657">MNTLDKYRVTVCFFLEHNSSKNMRILVPCQDSWTINRLKDEALRRLRKNLTPSSSETDADGTQRLDDINVKHIENLSKDILDGDDIIRDVLDNKEILVARLEGDQDVDFFQNDYFFRGNRANSIAGDSVHSTLLTSGHGYPESIHLPIRAETEIGTPERYPAFCHHSYYTQDRRQSNLQYPVHDDFNGEVHPPPRSFAPSYLQNTATDYEMPRIQPRYSYSRPDSCNSDIPHTSDSSNFMTTVHSRSPSVLSEENRACQPSMPPPYHSHTFSNPEHNYPSNDTSPLVGITSGDSGFSTNSAIPPPLNVQSPESHSKAIHTLSLPLTESDNNWPTAVPNNPEIISPNVSEDKLDSPSLSPPPLPFGRKYRPSVMHGYINPEPQHLQEINPILEENSVEEPSPHQTLTKTDSTDRKTSPKVTLRLITRVRSIPKDHNLSLPRTDSPLSISLATNKNNSNAPVDTRNEYTNTLDNNTLVQEDPSNVEVRTLPLVTPPIQQPEHHIDKVIESAIELPEERPIATNTLETYDNSCTEDSPALPQKRAKTSASPPPAPVMPLIDSIPINGSPLPLLKLEKSESNHYTPSPTMTQPDKPEEQSPDVTKPPSMVGVTRGIGAIFSIELEKGPGGLGFGIKSRDTAADGMTYPHFVSSLKTGGVAQLDGHLKVGDLLLEVNGTDVTSLTHILCLDYMRKQRGRVKLKVSRQDKSRQAGDPDGGSYTEARIDDDRREEEATMDLVVTPQVVEVLKETISEEEKTAVKEVDTTEQSINSIGISNTSLDEISPLQSRESLVDVGSKQEIKKATSTQNLLKQAALTDTTIYTPRGKKIQPLLIPLTETGLGVSVRGKTRMNTNSKPQEGGIFVKVIVQGGAADKDGRLKPNDQILSINGCVLVGQSNQEAMKTLKYGLEKISPEQPVIKLVVLKKPSVSARSGKRPQRPQDYLYARKLSLSSKSSIPTGYANSPQTLPSIYHPICMEDLPKNGEGRVFSVLDTHPELETSRDKTSESPPPDYGSLTQGHIYEQLDASKKRGKKGGLSPTDMSKFRTAIQRSTDSHEEEHIYARPQRRNTEEGIYTRPNRVVYGRITATSKSKSTDSSIPRTPTYSEEIYAQPTREDKSKRKGESIYEAPLMVKPKYGEGVFKRKPKEHLYECVTDIFEPECKEETMDTSNDLFALRRPQSLTLNNPYGSIESNPTPTEHKNREHPTLSTASKSASLQKTPSGDTLQTLYPTGRSTPRGPRNLTSRAVPHAPISSTKRPRSRTGRIQYPSPIDLSPYFTSVHPQLLSTGKQDRIPVPLTEPPIRSPLANSDIYKTTIREVSQGSTPVSTPHRPHPHSPPIGTPFEQLSPVDLTFASEQDDSLGPVEFKRNAQGRDDVSERHPFAKDAKQLTAYKDIQFKIAEEKLKAMNQDSPAQKDSHPMSLLTESGNNIHIPLGTSASTPVTDKNRDKLTAAKRGSFFSMFRKKKGTNRDKNLRDTPSPLLDAFPPTADDLRTFTDMVPHDDD</sequence>
<evidence type="ECO:0000256" key="3">
    <source>
        <dbReference type="ARBA" id="ARBA00022737"/>
    </source>
</evidence>
<feature type="region of interest" description="Disordered" evidence="5">
    <location>
        <begin position="1179"/>
        <end position="1260"/>
    </location>
</feature>
<feature type="region of interest" description="Disordered" evidence="5">
    <location>
        <begin position="992"/>
        <end position="1071"/>
    </location>
</feature>
<dbReference type="InterPro" id="IPR052213">
    <property type="entry name" value="PAR3"/>
</dbReference>
<protein>
    <submittedName>
        <fullName evidence="7">PAR3</fullName>
    </submittedName>
</protein>
<reference evidence="7" key="1">
    <citation type="submission" date="2017-09" db="EMBL/GenBank/DDBJ databases">
        <title>New genomic data challenges the traditional vision of epithelium evolution in sponges and ctenophores.</title>
        <authorList>
            <person name="Belahbib H."/>
            <person name="Renard E."/>
            <person name="Santini S."/>
            <person name="Jourda C."/>
            <person name="Claverie J.-M."/>
            <person name="Borchiellini C."/>
            <person name="Le Bivic A."/>
        </authorList>
    </citation>
    <scope>NUCLEOTIDE SEQUENCE</scope>
    <source>
        <strain evidence="7">ID15</strain>
    </source>
</reference>
<reference evidence="8" key="2">
    <citation type="submission" date="2022-02" db="EMBL/GenBank/DDBJ databases">
        <authorList>
            <person name="Santini S."/>
            <person name="Jourda C."/>
            <person name="Belahbib H."/>
            <person name="Rocher C."/>
            <person name="Selva M."/>
            <person name="Borchiellini C."/>
            <person name="Renard E."/>
        </authorList>
    </citation>
    <scope>NUCLEOTIDE SEQUENCE</scope>
    <source>
        <strain evidence="8">SPO-2</strain>
    </source>
</reference>
<comment type="similarity">
    <text evidence="1">Belongs to the PAR3 family.</text>
</comment>
<dbReference type="InterPro" id="IPR036034">
    <property type="entry name" value="PDZ_sf"/>
</dbReference>
<dbReference type="InterPro" id="IPR021922">
    <property type="entry name" value="Par3/HAL_N"/>
</dbReference>
<evidence type="ECO:0000256" key="4">
    <source>
        <dbReference type="ARBA" id="ARBA00023306"/>
    </source>
</evidence>
<feature type="compositionally biased region" description="Low complexity" evidence="5">
    <location>
        <begin position="1085"/>
        <end position="1094"/>
    </location>
</feature>
<keyword evidence="9" id="KW-1185">Reference proteome</keyword>
<organism evidence="7">
    <name type="scientific">Oopsacas minuta</name>
    <dbReference type="NCBI Taxonomy" id="111878"/>
    <lineage>
        <taxon>Eukaryota</taxon>
        <taxon>Metazoa</taxon>
        <taxon>Porifera</taxon>
        <taxon>Hexactinellida</taxon>
        <taxon>Hexasterophora</taxon>
        <taxon>Lyssacinosida</taxon>
        <taxon>Leucopsacidae</taxon>
        <taxon>Oopsacas</taxon>
    </lineage>
</organism>
<evidence type="ECO:0000313" key="8">
    <source>
        <dbReference type="EMBL" id="KAI6652114.1"/>
    </source>
</evidence>
<dbReference type="EMBL" id="MF959463">
    <property type="protein sequence ID" value="AVM85908.1"/>
    <property type="molecule type" value="mRNA"/>
</dbReference>
<evidence type="ECO:0000313" key="7">
    <source>
        <dbReference type="EMBL" id="AVM85908.1"/>
    </source>
</evidence>
<feature type="region of interest" description="Disordered" evidence="5">
    <location>
        <begin position="576"/>
        <end position="606"/>
    </location>
</feature>
<dbReference type="SMART" id="SM00228">
    <property type="entry name" value="PDZ"/>
    <property type="match status" value="2"/>
</dbReference>
<dbReference type="GO" id="GO:0043296">
    <property type="term" value="C:apical junction complex"/>
    <property type="evidence" value="ECO:0007669"/>
    <property type="project" value="TreeGrafter"/>
</dbReference>
<dbReference type="EMBL" id="JAKMXF010000300">
    <property type="protein sequence ID" value="KAI6652114.1"/>
    <property type="molecule type" value="Genomic_DNA"/>
</dbReference>
<feature type="domain" description="PDZ" evidence="6">
    <location>
        <begin position="827"/>
        <end position="902"/>
    </location>
</feature>
<dbReference type="Gene3D" id="3.10.20.90">
    <property type="entry name" value="Phosphatidylinositol 3-kinase Catalytic Subunit, Chain A, domain 1"/>
    <property type="match status" value="1"/>
</dbReference>
<dbReference type="Pfam" id="PF12053">
    <property type="entry name" value="Par3_HAL_N_term"/>
    <property type="match status" value="1"/>
</dbReference>
<feature type="compositionally biased region" description="Basic and acidic residues" evidence="5">
    <location>
        <begin position="1110"/>
        <end position="1119"/>
    </location>
</feature>
<keyword evidence="3" id="KW-0677">Repeat</keyword>
<dbReference type="PROSITE" id="PS50106">
    <property type="entry name" value="PDZ"/>
    <property type="match status" value="2"/>
</dbReference>
<reference evidence="8 9" key="3">
    <citation type="journal article" date="2023" name="BMC Biol.">
        <title>The compact genome of the sponge Oopsacas minuta (Hexactinellida) is lacking key metazoan core genes.</title>
        <authorList>
            <person name="Santini S."/>
            <person name="Schenkelaars Q."/>
            <person name="Jourda C."/>
            <person name="Duchesne M."/>
            <person name="Belahbib H."/>
            <person name="Rocher C."/>
            <person name="Selva M."/>
            <person name="Riesgo A."/>
            <person name="Vervoort M."/>
            <person name="Leys S.P."/>
            <person name="Kodjabachian L."/>
            <person name="Le Bivic A."/>
            <person name="Borchiellini C."/>
            <person name="Claverie J.M."/>
            <person name="Renard E."/>
        </authorList>
    </citation>
    <scope>NUCLEOTIDE SEQUENCE [LARGE SCALE GENOMIC DNA]</scope>
    <source>
        <strain evidence="8">SPO-2</strain>
    </source>
</reference>
<dbReference type="GO" id="GO:0045197">
    <property type="term" value="P:establishment or maintenance of epithelial cell apical/basal polarity"/>
    <property type="evidence" value="ECO:0007669"/>
    <property type="project" value="TreeGrafter"/>
</dbReference>
<dbReference type="InterPro" id="IPR001478">
    <property type="entry name" value="PDZ"/>
</dbReference>
<feature type="compositionally biased region" description="Polar residues" evidence="5">
    <location>
        <begin position="578"/>
        <end position="588"/>
    </location>
</feature>
<keyword evidence="2" id="KW-0132">Cell division</keyword>
<feature type="region of interest" description="Disordered" evidence="5">
    <location>
        <begin position="525"/>
        <end position="554"/>
    </location>
</feature>
<feature type="domain" description="PDZ" evidence="6">
    <location>
        <begin position="617"/>
        <end position="703"/>
    </location>
</feature>
<dbReference type="GO" id="GO:0000226">
    <property type="term" value="P:microtubule cytoskeleton organization"/>
    <property type="evidence" value="ECO:0007669"/>
    <property type="project" value="TreeGrafter"/>
</dbReference>
<feature type="region of interest" description="Disordered" evidence="5">
    <location>
        <begin position="1085"/>
        <end position="1119"/>
    </location>
</feature>
<feature type="compositionally biased region" description="Basic and acidic residues" evidence="5">
    <location>
        <begin position="1049"/>
        <end position="1058"/>
    </location>
</feature>
<feature type="compositionally biased region" description="Basic and acidic residues" evidence="5">
    <location>
        <begin position="992"/>
        <end position="1002"/>
    </location>
</feature>
<dbReference type="GO" id="GO:0005912">
    <property type="term" value="C:adherens junction"/>
    <property type="evidence" value="ECO:0007669"/>
    <property type="project" value="TreeGrafter"/>
</dbReference>
<dbReference type="GO" id="GO:0008104">
    <property type="term" value="P:intracellular protein localization"/>
    <property type="evidence" value="ECO:0007669"/>
    <property type="project" value="TreeGrafter"/>
</dbReference>
<proteinExistence type="evidence at transcript level"/>
<dbReference type="GO" id="GO:0007155">
    <property type="term" value="P:cell adhesion"/>
    <property type="evidence" value="ECO:0007669"/>
    <property type="project" value="TreeGrafter"/>
</dbReference>
<dbReference type="OrthoDB" id="6264899at2759"/>
<keyword evidence="4" id="KW-0131">Cell cycle</keyword>
<accession>A0A2P1GIY8</accession>
<feature type="compositionally biased region" description="Polar residues" evidence="5">
    <location>
        <begin position="1203"/>
        <end position="1231"/>
    </location>
</feature>
<feature type="region of interest" description="Disordered" evidence="5">
    <location>
        <begin position="696"/>
        <end position="727"/>
    </location>
</feature>
<dbReference type="GO" id="GO:0016324">
    <property type="term" value="C:apical plasma membrane"/>
    <property type="evidence" value="ECO:0007669"/>
    <property type="project" value="TreeGrafter"/>
</dbReference>
<dbReference type="GO" id="GO:0005938">
    <property type="term" value="C:cell cortex"/>
    <property type="evidence" value="ECO:0007669"/>
    <property type="project" value="TreeGrafter"/>
</dbReference>
<dbReference type="PANTHER" id="PTHR16484:SF17">
    <property type="entry name" value="BAZOOKA, ISOFORM B"/>
    <property type="match status" value="1"/>
</dbReference>
<dbReference type="Proteomes" id="UP001165289">
    <property type="component" value="Unassembled WGS sequence"/>
</dbReference>
<evidence type="ECO:0000256" key="1">
    <source>
        <dbReference type="ARBA" id="ARBA00005358"/>
    </source>
</evidence>
<evidence type="ECO:0000256" key="2">
    <source>
        <dbReference type="ARBA" id="ARBA00022618"/>
    </source>
</evidence>
<feature type="region of interest" description="Disordered" evidence="5">
    <location>
        <begin position="1458"/>
        <end position="1485"/>
    </location>
</feature>
<evidence type="ECO:0000259" key="6">
    <source>
        <dbReference type="PROSITE" id="PS50106"/>
    </source>
</evidence>
<dbReference type="GO" id="GO:0030010">
    <property type="term" value="P:establishment of cell polarity"/>
    <property type="evidence" value="ECO:0007669"/>
    <property type="project" value="TreeGrafter"/>
</dbReference>
<dbReference type="Pfam" id="PF00595">
    <property type="entry name" value="PDZ"/>
    <property type="match status" value="2"/>
</dbReference>
<dbReference type="SUPFAM" id="SSF50156">
    <property type="entry name" value="PDZ domain-like"/>
    <property type="match status" value="2"/>
</dbReference>
<feature type="compositionally biased region" description="Polar residues" evidence="5">
    <location>
        <begin position="1179"/>
        <end position="1193"/>
    </location>
</feature>
<dbReference type="GO" id="GO:0051660">
    <property type="term" value="P:establishment of centrosome localization"/>
    <property type="evidence" value="ECO:0007669"/>
    <property type="project" value="TreeGrafter"/>
</dbReference>
<name>A0A2P1GIY8_9METZ</name>
<feature type="compositionally biased region" description="Basic and acidic residues" evidence="5">
    <location>
        <begin position="700"/>
        <end position="709"/>
    </location>
</feature>